<evidence type="ECO:0000256" key="1">
    <source>
        <dbReference type="ARBA" id="ARBA00008031"/>
    </source>
</evidence>
<feature type="domain" description="Mandelate racemase/muconate lactonizing enzyme C-terminal" evidence="8">
    <location>
        <begin position="135"/>
        <end position="227"/>
    </location>
</feature>
<accession>A0A368DMZ0</accession>
<proteinExistence type="inferred from homology"/>
<evidence type="ECO:0000256" key="3">
    <source>
        <dbReference type="ARBA" id="ARBA00022842"/>
    </source>
</evidence>
<dbReference type="PANTHER" id="PTHR48080:SF3">
    <property type="entry name" value="ENOLASE SUPERFAMILY MEMBER DDB_G0284701"/>
    <property type="match status" value="1"/>
</dbReference>
<comment type="similarity">
    <text evidence="1 7">Belongs to the mandelate racemase/muconate lactonizing enzyme family.</text>
</comment>
<evidence type="ECO:0000256" key="6">
    <source>
        <dbReference type="PIRSR" id="PIRSR634603-3"/>
    </source>
</evidence>
<dbReference type="SUPFAM" id="SSF54826">
    <property type="entry name" value="Enolase N-terminal domain-like"/>
    <property type="match status" value="1"/>
</dbReference>
<evidence type="ECO:0000259" key="8">
    <source>
        <dbReference type="SMART" id="SM00922"/>
    </source>
</evidence>
<name>A0A368DMZ0_9PROT</name>
<dbReference type="InterPro" id="IPR029017">
    <property type="entry name" value="Enolase-like_N"/>
</dbReference>
<dbReference type="InterPro" id="IPR034593">
    <property type="entry name" value="DgoD-like"/>
</dbReference>
<comment type="caution">
    <text evidence="9">The sequence shown here is derived from an EMBL/GenBank/DDBJ whole genome shotgun (WGS) entry which is preliminary data.</text>
</comment>
<dbReference type="PANTHER" id="PTHR48080">
    <property type="entry name" value="D-GALACTONATE DEHYDRATASE-RELATED"/>
    <property type="match status" value="1"/>
</dbReference>
<dbReference type="SMART" id="SM00922">
    <property type="entry name" value="MR_MLE"/>
    <property type="match status" value="1"/>
</dbReference>
<evidence type="ECO:0000256" key="5">
    <source>
        <dbReference type="PIRSR" id="PIRSR634603-1"/>
    </source>
</evidence>
<dbReference type="Gene3D" id="3.20.20.120">
    <property type="entry name" value="Enolase-like C-terminal domain"/>
    <property type="match status" value="1"/>
</dbReference>
<dbReference type="InterPro" id="IPR036849">
    <property type="entry name" value="Enolase-like_C_sf"/>
</dbReference>
<evidence type="ECO:0000256" key="4">
    <source>
        <dbReference type="ARBA" id="ARBA00023235"/>
    </source>
</evidence>
<organism evidence="9 10">
    <name type="scientific">PS1 clade bacterium</name>
    <dbReference type="NCBI Taxonomy" id="2175152"/>
    <lineage>
        <taxon>Bacteria</taxon>
        <taxon>Pseudomonadati</taxon>
        <taxon>Pseudomonadota</taxon>
        <taxon>Alphaproteobacteria</taxon>
        <taxon>PS1 clade</taxon>
    </lineage>
</organism>
<reference evidence="9 10" key="1">
    <citation type="journal article" date="2018" name="Microbiome">
        <title>Fine metagenomic profile of the Mediterranean stratified and mixed water columns revealed by assembly and recruitment.</title>
        <authorList>
            <person name="Haro-Moreno J.M."/>
            <person name="Lopez-Perez M."/>
            <person name="De La Torre J.R."/>
            <person name="Picazo A."/>
            <person name="Camacho A."/>
            <person name="Rodriguez-Valera F."/>
        </authorList>
    </citation>
    <scope>NUCLEOTIDE SEQUENCE [LARGE SCALE GENOMIC DNA]</scope>
    <source>
        <strain evidence="9">MED-G57</strain>
    </source>
</reference>
<dbReference type="AlphaFoldDB" id="A0A368DMZ0"/>
<evidence type="ECO:0000313" key="9">
    <source>
        <dbReference type="EMBL" id="RCL73202.1"/>
    </source>
</evidence>
<feature type="binding site" evidence="6">
    <location>
        <position position="206"/>
    </location>
    <ligand>
        <name>Mg(2+)</name>
        <dbReference type="ChEBI" id="CHEBI:18420"/>
    </ligand>
</feature>
<feature type="binding site" evidence="6">
    <location>
        <position position="180"/>
    </location>
    <ligand>
        <name>Mg(2+)</name>
        <dbReference type="ChEBI" id="CHEBI:18420"/>
    </ligand>
</feature>
<sequence length="332" mass="37733">MNKLKISFEHEKFPLKDGFTISRGKRDVIEVIKVKITDGVFKGYGECSPNVRYSQSISSEIDKLKLIKKFMKNTSVDYNNLKLVDLCGPGPASAAANSALLDYKLKKMNKTIWEYLKINEPKFIKTMVTIDISSLEKMLKKAERYKKYKMFKIKLTGKNEDFNKLNKIREIYPKKNIIVDANESILPENLKNYLTICERLGIEMIEQPMRPEFDQLLTNIKSKIIFCADESCRDISDISKVKGYYNAINIKLDKAGGLIEALNMCLSAKKYGLLVMTGCMMCTSLGIAPAQVLASYSDYVDLDAPLFLEKDRPNSMNFDSGKISVAKKILWG</sequence>
<dbReference type="Proteomes" id="UP000253570">
    <property type="component" value="Unassembled WGS sequence"/>
</dbReference>
<protein>
    <recommendedName>
        <fullName evidence="7">Dipeptide epimerase</fullName>
        <ecNumber evidence="7">5.1.1.-</ecNumber>
    </recommendedName>
</protein>
<dbReference type="EC" id="5.1.1.-" evidence="7"/>
<keyword evidence="2 6" id="KW-0479">Metal-binding</keyword>
<dbReference type="SUPFAM" id="SSF51604">
    <property type="entry name" value="Enolase C-terminal domain-like"/>
    <property type="match status" value="1"/>
</dbReference>
<evidence type="ECO:0000313" key="10">
    <source>
        <dbReference type="Proteomes" id="UP000253570"/>
    </source>
</evidence>
<evidence type="ECO:0000256" key="7">
    <source>
        <dbReference type="RuleBase" id="RU366006"/>
    </source>
</evidence>
<keyword evidence="3 6" id="KW-0460">Magnesium</keyword>
<dbReference type="CDD" id="cd03319">
    <property type="entry name" value="L-Ala-DL-Glu_epimerase"/>
    <property type="match status" value="1"/>
</dbReference>
<feature type="active site" description="Proton acceptor; specific for (R)-substrate epimerization" evidence="5">
    <location>
        <position position="154"/>
    </location>
</feature>
<keyword evidence="4 7" id="KW-0413">Isomerase</keyword>
<dbReference type="InterPro" id="IPR013342">
    <property type="entry name" value="Mandelate_racemase_C"/>
</dbReference>
<feature type="binding site" evidence="6">
    <location>
        <position position="229"/>
    </location>
    <ligand>
        <name>Mg(2+)</name>
        <dbReference type="ChEBI" id="CHEBI:18420"/>
    </ligand>
</feature>
<dbReference type="InterPro" id="IPR029065">
    <property type="entry name" value="Enolase_C-like"/>
</dbReference>
<dbReference type="GO" id="GO:0016855">
    <property type="term" value="F:racemase and epimerase activity, acting on amino acids and derivatives"/>
    <property type="evidence" value="ECO:0007669"/>
    <property type="project" value="UniProtKB-UniRule"/>
</dbReference>
<dbReference type="GO" id="GO:0046872">
    <property type="term" value="F:metal ion binding"/>
    <property type="evidence" value="ECO:0007669"/>
    <property type="project" value="UniProtKB-KW"/>
</dbReference>
<dbReference type="InterPro" id="IPR034603">
    <property type="entry name" value="Dipeptide_epimerase"/>
</dbReference>
<dbReference type="Pfam" id="PF13378">
    <property type="entry name" value="MR_MLE_C"/>
    <property type="match status" value="1"/>
</dbReference>
<dbReference type="EMBL" id="QOQD01000009">
    <property type="protein sequence ID" value="RCL73202.1"/>
    <property type="molecule type" value="Genomic_DNA"/>
</dbReference>
<gene>
    <name evidence="9" type="ORF">DBW71_04465</name>
</gene>
<evidence type="ECO:0000256" key="2">
    <source>
        <dbReference type="ARBA" id="ARBA00022723"/>
    </source>
</evidence>
<dbReference type="Gene3D" id="3.30.390.10">
    <property type="entry name" value="Enolase-like, N-terminal domain"/>
    <property type="match status" value="1"/>
</dbReference>
<feature type="active site" description="Proton acceptor; specific for (S)-substrate epimerization" evidence="5">
    <location>
        <position position="251"/>
    </location>
</feature>
<comment type="cofactor">
    <cofactor evidence="6 7">
        <name>Mg(2+)</name>
        <dbReference type="ChEBI" id="CHEBI:18420"/>
    </cofactor>
    <text evidence="6 7">Binds 1 Mg(2+) ion per subunit.</text>
</comment>